<gene>
    <name evidence="1" type="ORF">FCALED_LOCUS3335</name>
</gene>
<dbReference type="Proteomes" id="UP000789570">
    <property type="component" value="Unassembled WGS sequence"/>
</dbReference>
<accession>A0A9N8WLD1</accession>
<proteinExistence type="predicted"/>
<keyword evidence="2" id="KW-1185">Reference proteome</keyword>
<evidence type="ECO:0000313" key="2">
    <source>
        <dbReference type="Proteomes" id="UP000789570"/>
    </source>
</evidence>
<dbReference type="OrthoDB" id="3171351at2759"/>
<organism evidence="1 2">
    <name type="scientific">Funneliformis caledonium</name>
    <dbReference type="NCBI Taxonomy" id="1117310"/>
    <lineage>
        <taxon>Eukaryota</taxon>
        <taxon>Fungi</taxon>
        <taxon>Fungi incertae sedis</taxon>
        <taxon>Mucoromycota</taxon>
        <taxon>Glomeromycotina</taxon>
        <taxon>Glomeromycetes</taxon>
        <taxon>Glomerales</taxon>
        <taxon>Glomeraceae</taxon>
        <taxon>Funneliformis</taxon>
    </lineage>
</organism>
<feature type="non-terminal residue" evidence="1">
    <location>
        <position position="1"/>
    </location>
</feature>
<sequence>NVYIDCFIYETIGYEKSFILATITYFLLRTGKCVVFLPDYRELANNLEISLSLPYYSPTLIVINLCQSSSVNNKTALHLMRKQTNEKKITLYRGFDEEEMTQWWKKMIPICHQ</sequence>
<name>A0A9N8WLD1_9GLOM</name>
<protein>
    <submittedName>
        <fullName evidence="1">16983_t:CDS:1</fullName>
    </submittedName>
</protein>
<comment type="caution">
    <text evidence="1">The sequence shown here is derived from an EMBL/GenBank/DDBJ whole genome shotgun (WGS) entry which is preliminary data.</text>
</comment>
<dbReference type="AlphaFoldDB" id="A0A9N8WLD1"/>
<dbReference type="EMBL" id="CAJVPQ010000575">
    <property type="protein sequence ID" value="CAG8493453.1"/>
    <property type="molecule type" value="Genomic_DNA"/>
</dbReference>
<evidence type="ECO:0000313" key="1">
    <source>
        <dbReference type="EMBL" id="CAG8493453.1"/>
    </source>
</evidence>
<reference evidence="1" key="1">
    <citation type="submission" date="2021-06" db="EMBL/GenBank/DDBJ databases">
        <authorList>
            <person name="Kallberg Y."/>
            <person name="Tangrot J."/>
            <person name="Rosling A."/>
        </authorList>
    </citation>
    <scope>NUCLEOTIDE SEQUENCE</scope>
    <source>
        <strain evidence="1">UK204</strain>
    </source>
</reference>